<dbReference type="SUPFAM" id="SSF56519">
    <property type="entry name" value="Penicillin binding protein dimerisation domain"/>
    <property type="match status" value="1"/>
</dbReference>
<dbReference type="RefSeq" id="WP_233729248.1">
    <property type="nucleotide sequence ID" value="NZ_JAJVCN010000003.1"/>
</dbReference>
<dbReference type="Pfam" id="PF00905">
    <property type="entry name" value="Transpeptidase"/>
    <property type="match status" value="1"/>
</dbReference>
<organism evidence="3 4">
    <name type="scientific">Kibdelosporangium philippinense</name>
    <dbReference type="NCBI Taxonomy" id="211113"/>
    <lineage>
        <taxon>Bacteria</taxon>
        <taxon>Bacillati</taxon>
        <taxon>Actinomycetota</taxon>
        <taxon>Actinomycetes</taxon>
        <taxon>Pseudonocardiales</taxon>
        <taxon>Pseudonocardiaceae</taxon>
        <taxon>Kibdelosporangium</taxon>
    </lineage>
</organism>
<reference evidence="3 4" key="1">
    <citation type="submission" date="2021-12" db="EMBL/GenBank/DDBJ databases">
        <title>Genome sequence of Kibdelosporangium philippinense ATCC 49844.</title>
        <authorList>
            <person name="Fedorov E.A."/>
            <person name="Omeragic M."/>
            <person name="Shalygina K.F."/>
            <person name="Maclea K.S."/>
        </authorList>
    </citation>
    <scope>NUCLEOTIDE SEQUENCE [LARGE SCALE GENOMIC DNA]</scope>
    <source>
        <strain evidence="3 4">ATCC 49844</strain>
    </source>
</reference>
<dbReference type="Pfam" id="PF05223">
    <property type="entry name" value="MecA_N"/>
    <property type="match status" value="1"/>
</dbReference>
<dbReference type="Gene3D" id="3.40.710.10">
    <property type="entry name" value="DD-peptidase/beta-lactamase superfamily"/>
    <property type="match status" value="1"/>
</dbReference>
<dbReference type="InterPro" id="IPR001460">
    <property type="entry name" value="PCN-bd_Tpept"/>
</dbReference>
<evidence type="ECO:0000259" key="1">
    <source>
        <dbReference type="Pfam" id="PF00905"/>
    </source>
</evidence>
<dbReference type="PANTHER" id="PTHR30627">
    <property type="entry name" value="PEPTIDOGLYCAN D,D-TRANSPEPTIDASE"/>
    <property type="match status" value="1"/>
</dbReference>
<dbReference type="InterPro" id="IPR007887">
    <property type="entry name" value="MecA_N"/>
</dbReference>
<evidence type="ECO:0000313" key="3">
    <source>
        <dbReference type="EMBL" id="MCE7007670.1"/>
    </source>
</evidence>
<comment type="caution">
    <text evidence="3">The sequence shown here is derived from an EMBL/GenBank/DDBJ whole genome shotgun (WGS) entry which is preliminary data.</text>
</comment>
<name>A0ABS8ZIV5_9PSEU</name>
<gene>
    <name evidence="3" type="ORF">LWC34_33330</name>
</gene>
<dbReference type="InterPro" id="IPR050515">
    <property type="entry name" value="Beta-lactam/transpept"/>
</dbReference>
<protein>
    <submittedName>
        <fullName evidence="3">Penicillin-binding protein</fullName>
    </submittedName>
</protein>
<accession>A0ABS8ZIV5</accession>
<dbReference type="InterPro" id="IPR036138">
    <property type="entry name" value="PBP_dimer_sf"/>
</dbReference>
<dbReference type="Proteomes" id="UP001521150">
    <property type="component" value="Unassembled WGS sequence"/>
</dbReference>
<evidence type="ECO:0000259" key="2">
    <source>
        <dbReference type="Pfam" id="PF05223"/>
    </source>
</evidence>
<feature type="domain" description="Penicillin-binding protein transpeptidase" evidence="1">
    <location>
        <begin position="325"/>
        <end position="580"/>
    </location>
</feature>
<feature type="domain" description="NTF2-like N-terminal transpeptidase" evidence="2">
    <location>
        <begin position="29"/>
        <end position="135"/>
    </location>
</feature>
<dbReference type="EMBL" id="JAJVCN010000003">
    <property type="protein sequence ID" value="MCE7007670.1"/>
    <property type="molecule type" value="Genomic_DNA"/>
</dbReference>
<dbReference type="Gene3D" id="3.90.1310.10">
    <property type="entry name" value="Penicillin-binding protein 2a (Domain 2)"/>
    <property type="match status" value="1"/>
</dbReference>
<dbReference type="SUPFAM" id="SSF56601">
    <property type="entry name" value="beta-lactamase/transpeptidase-like"/>
    <property type="match status" value="1"/>
</dbReference>
<proteinExistence type="predicted"/>
<dbReference type="PANTHER" id="PTHR30627:SF24">
    <property type="entry name" value="PENICILLIN-BINDING PROTEIN 4B"/>
    <property type="match status" value="1"/>
</dbReference>
<evidence type="ECO:0000313" key="4">
    <source>
        <dbReference type="Proteomes" id="UP001521150"/>
    </source>
</evidence>
<keyword evidence="4" id="KW-1185">Reference proteome</keyword>
<sequence>MRRIGLVTALLVVLPVAGCGFFFGSDPSAEDVAGAFLTELAKGDTAAAAGRTDSADSAKSLLDKIRGSLKPAGIVTEVTGSTEMEDKSARVRFKADWDLGRDRHWTYEGEMEVRPDNDSWRVHWGPSVIHPKLGVQQTIGARDKEAVQAPVLDREGAPLMSPEKVVSVLLDPAKAGDVPVVAAALAAEASKVDPAITQQSIMDGVAKTPNGQSYTVVSLRDADYQAAKAAIYELPGVRFVASTRLLAGDKNLATQLLPSIRKQVEAQISGKPGFRVVTLNAAGGEVEEIFVKDAEAGTAANVTLSRQVQTAAEAAIDGIPQASALVAIKPSSGEVLAVAQNPAADAQGAIALTGRYPPGSTMKMVTAAAALQAGTVKADTPSPCPGKIVIGPREIPNSNEFDKGTIPLSLAFAHSCNTTFAKLASEMKPDTLTNAARQFGLGVDYVIPGITTITGSVPPATDQTERAEDGFGQGKTLASPFGMAVVAATAASGTVPKATLYRENPTKMDVTPQPVPAPVLDAMREMMREAVTINSQALSQLPDVRGKTGTAQFGDGTHSHGWFAGYQGDLAFAILVTDAGASGPAIDATDRFLRGIS</sequence>
<dbReference type="InterPro" id="IPR012338">
    <property type="entry name" value="Beta-lactam/transpept-like"/>
</dbReference>